<comment type="caution">
    <text evidence="1">The sequence shown here is derived from an EMBL/GenBank/DDBJ whole genome shotgun (WGS) entry which is preliminary data.</text>
</comment>
<gene>
    <name evidence="1" type="ORF">BCY89_13010</name>
</gene>
<sequence length="298" mass="35098">MNKFALLVGNDINNISPGISWSDLLHNIKEKYKVSSLENGQKPFPMLYEEIFLNAIREKHINERELKTYISDCVSQINQNEIHQLIRDLSIENIITTNYEFSLEGEIATANTGLIRETTYSVFRKHQIGNTSYWHIHGDCLNPSSINLGYEHYCGQLQKMRDYVVNGTNYNSQTVYKAALIKRLSRKKDTKLQSWIDLFFTQDIHILGLSLDFVEIDLWWLLTYRARNKYYRRSAFIENQLFYYTTKKWYALSKDKMQLLQANDVEIVIIDETNKTKYYKKVLAGIKNRYKLPSKTLS</sequence>
<protein>
    <recommendedName>
        <fullName evidence="3">SIR2-like domain-containing protein</fullName>
    </recommendedName>
</protein>
<proteinExistence type="predicted"/>
<dbReference type="EMBL" id="MCAQ01000026">
    <property type="protein sequence ID" value="RKF33148.1"/>
    <property type="molecule type" value="Genomic_DNA"/>
</dbReference>
<evidence type="ECO:0000313" key="1">
    <source>
        <dbReference type="EMBL" id="RKF33148.1"/>
    </source>
</evidence>
<name>A0A420FJQ1_9SPHI</name>
<dbReference type="Proteomes" id="UP000286402">
    <property type="component" value="Unassembled WGS sequence"/>
</dbReference>
<reference evidence="1 2" key="1">
    <citation type="submission" date="2016-07" db="EMBL/GenBank/DDBJ databases">
        <title>Genome analysis of Sphingobacterium siyangense T12B17.</title>
        <authorList>
            <person name="Xu D."/>
            <person name="Su Y."/>
            <person name="Zheng S."/>
        </authorList>
    </citation>
    <scope>NUCLEOTIDE SEQUENCE [LARGE SCALE GENOMIC DNA]</scope>
    <source>
        <strain evidence="1 2">T12B17</strain>
    </source>
</reference>
<evidence type="ECO:0000313" key="2">
    <source>
        <dbReference type="Proteomes" id="UP000286402"/>
    </source>
</evidence>
<dbReference type="Pfam" id="PF13289">
    <property type="entry name" value="SIR2_2"/>
    <property type="match status" value="1"/>
</dbReference>
<keyword evidence="2" id="KW-1185">Reference proteome</keyword>
<evidence type="ECO:0008006" key="3">
    <source>
        <dbReference type="Google" id="ProtNLM"/>
    </source>
</evidence>
<accession>A0A420FJQ1</accession>
<organism evidence="1 2">
    <name type="scientific">Sphingobacterium siyangense</name>
    <dbReference type="NCBI Taxonomy" id="459529"/>
    <lineage>
        <taxon>Bacteria</taxon>
        <taxon>Pseudomonadati</taxon>
        <taxon>Bacteroidota</taxon>
        <taxon>Sphingobacteriia</taxon>
        <taxon>Sphingobacteriales</taxon>
        <taxon>Sphingobacteriaceae</taxon>
        <taxon>Sphingobacterium</taxon>
    </lineage>
</organism>
<dbReference type="AlphaFoldDB" id="A0A420FJQ1"/>
<dbReference type="RefSeq" id="WP_120335424.1">
    <property type="nucleotide sequence ID" value="NZ_JBPFRJ010000002.1"/>
</dbReference>